<keyword evidence="21" id="KW-1185">Reference proteome</keyword>
<dbReference type="FunFam" id="1.10.8.60:FF:000091">
    <property type="entry name" value="Lon protease homolog 2, peroxisomal"/>
    <property type="match status" value="1"/>
</dbReference>
<keyword evidence="7 11" id="KW-0720">Serine protease</keyword>
<dbReference type="Gene3D" id="1.20.58.1480">
    <property type="match status" value="1"/>
</dbReference>
<dbReference type="HAMAP" id="MF_03121">
    <property type="entry name" value="lonp2_euk"/>
    <property type="match status" value="1"/>
</dbReference>
<feature type="region of interest" description="Disordered" evidence="17">
    <location>
        <begin position="60"/>
        <end position="83"/>
    </location>
</feature>
<dbReference type="FunFam" id="1.20.5.5270:FF:000002">
    <property type="entry name" value="Lon protease homolog"/>
    <property type="match status" value="1"/>
</dbReference>
<dbReference type="Pfam" id="PF22667">
    <property type="entry name" value="Lon_lid"/>
    <property type="match status" value="1"/>
</dbReference>
<evidence type="ECO:0000313" key="20">
    <source>
        <dbReference type="EMBL" id="CAG8433684.1"/>
    </source>
</evidence>
<dbReference type="InterPro" id="IPR027501">
    <property type="entry name" value="Lonp2_euk"/>
</dbReference>
<feature type="short sequence motif" description="Microbody targeting signal" evidence="11">
    <location>
        <begin position="848"/>
        <end position="850"/>
    </location>
</feature>
<dbReference type="InterPro" id="IPR008269">
    <property type="entry name" value="Lon_proteolytic"/>
</dbReference>
<protein>
    <recommendedName>
        <fullName evidence="11">Lon protease homolog 2, peroxisomal</fullName>
        <ecNumber evidence="11">3.4.21.-</ecNumber>
    </recommendedName>
</protein>
<evidence type="ECO:0000256" key="2">
    <source>
        <dbReference type="ARBA" id="ARBA00004496"/>
    </source>
</evidence>
<evidence type="ECO:0000256" key="10">
    <source>
        <dbReference type="ARBA" id="ARBA00023140"/>
    </source>
</evidence>
<evidence type="ECO:0000256" key="5">
    <source>
        <dbReference type="ARBA" id="ARBA00022741"/>
    </source>
</evidence>
<keyword evidence="3" id="KW-0963">Cytoplasm</keyword>
<dbReference type="SUPFAM" id="SSF54211">
    <property type="entry name" value="Ribosomal protein S5 domain 2-like"/>
    <property type="match status" value="1"/>
</dbReference>
<feature type="domain" description="Lon proteolytic" evidence="18">
    <location>
        <begin position="645"/>
        <end position="833"/>
    </location>
</feature>
<evidence type="ECO:0000313" key="21">
    <source>
        <dbReference type="Proteomes" id="UP000789706"/>
    </source>
</evidence>
<evidence type="ECO:0000259" key="19">
    <source>
        <dbReference type="PROSITE" id="PS51787"/>
    </source>
</evidence>
<keyword evidence="8 11" id="KW-0067">ATP-binding</keyword>
<dbReference type="InterPro" id="IPR027417">
    <property type="entry name" value="P-loop_NTPase"/>
</dbReference>
<feature type="domain" description="Lon N-terminal" evidence="19">
    <location>
        <begin position="10"/>
        <end position="247"/>
    </location>
</feature>
<dbReference type="Pfam" id="PF05362">
    <property type="entry name" value="Lon_C"/>
    <property type="match status" value="1"/>
</dbReference>
<dbReference type="Gene3D" id="3.40.50.300">
    <property type="entry name" value="P-loop containing nucleotide triphosphate hydrolases"/>
    <property type="match status" value="1"/>
</dbReference>
<dbReference type="InterPro" id="IPR054594">
    <property type="entry name" value="Lon_lid"/>
</dbReference>
<dbReference type="PANTHER" id="PTHR10046">
    <property type="entry name" value="ATP DEPENDENT LON PROTEASE FAMILY MEMBER"/>
    <property type="match status" value="1"/>
</dbReference>
<comment type="caution">
    <text evidence="20">The sequence shown here is derived from an EMBL/GenBank/DDBJ whole genome shotgun (WGS) entry which is preliminary data.</text>
</comment>
<evidence type="ECO:0000256" key="8">
    <source>
        <dbReference type="ARBA" id="ARBA00022840"/>
    </source>
</evidence>
<dbReference type="InterPro" id="IPR046336">
    <property type="entry name" value="Lon_prtase_N_sf"/>
</dbReference>
<dbReference type="PROSITE" id="PS51787">
    <property type="entry name" value="LON_N"/>
    <property type="match status" value="1"/>
</dbReference>
<dbReference type="SUPFAM" id="SSF88697">
    <property type="entry name" value="PUA domain-like"/>
    <property type="match status" value="1"/>
</dbReference>
<dbReference type="PIRSF" id="PIRSF001174">
    <property type="entry name" value="Lon_proteas"/>
    <property type="match status" value="1"/>
</dbReference>
<dbReference type="InterPro" id="IPR003593">
    <property type="entry name" value="AAA+_ATPase"/>
</dbReference>
<proteinExistence type="inferred from homology"/>
<dbReference type="HAMAP" id="MF_01973">
    <property type="entry name" value="lon_bact"/>
    <property type="match status" value="1"/>
</dbReference>
<evidence type="ECO:0000256" key="15">
    <source>
        <dbReference type="PROSITE-ProRule" id="PRU01122"/>
    </source>
</evidence>
<dbReference type="PROSITE" id="PS51786">
    <property type="entry name" value="LON_PROTEOLYTIC"/>
    <property type="match status" value="1"/>
</dbReference>
<dbReference type="InterPro" id="IPR027065">
    <property type="entry name" value="Lon_Prtase"/>
</dbReference>
<dbReference type="GO" id="GO:0043565">
    <property type="term" value="F:sequence-specific DNA binding"/>
    <property type="evidence" value="ECO:0007669"/>
    <property type="project" value="InterPro"/>
</dbReference>
<dbReference type="Gene3D" id="2.30.130.40">
    <property type="entry name" value="LON domain-like"/>
    <property type="match status" value="1"/>
</dbReference>
<evidence type="ECO:0000256" key="14">
    <source>
        <dbReference type="PIRSR" id="PIRSR001174-2"/>
    </source>
</evidence>
<dbReference type="GO" id="GO:0005524">
    <property type="term" value="F:ATP binding"/>
    <property type="evidence" value="ECO:0007669"/>
    <property type="project" value="UniProtKB-UniRule"/>
</dbReference>
<accession>A0A9N8YIB5</accession>
<evidence type="ECO:0000259" key="18">
    <source>
        <dbReference type="PROSITE" id="PS51786"/>
    </source>
</evidence>
<gene>
    <name evidence="20" type="ORF">DEBURN_LOCUS534</name>
</gene>
<evidence type="ECO:0000256" key="4">
    <source>
        <dbReference type="ARBA" id="ARBA00022670"/>
    </source>
</evidence>
<evidence type="ECO:0000256" key="11">
    <source>
        <dbReference type="HAMAP-Rule" id="MF_03121"/>
    </source>
</evidence>
<dbReference type="Pfam" id="PF00004">
    <property type="entry name" value="AAA"/>
    <property type="match status" value="1"/>
</dbReference>
<keyword evidence="6 11" id="KW-0378">Hydrolase</keyword>
<dbReference type="SMART" id="SM00464">
    <property type="entry name" value="LON"/>
    <property type="match status" value="1"/>
</dbReference>
<dbReference type="NCBIfam" id="TIGR00763">
    <property type="entry name" value="lon"/>
    <property type="match status" value="1"/>
</dbReference>
<evidence type="ECO:0000256" key="3">
    <source>
        <dbReference type="ARBA" id="ARBA00022490"/>
    </source>
</evidence>
<comment type="subcellular location">
    <subcellularLocation>
        <location evidence="2">Cytoplasm</location>
    </subcellularLocation>
    <subcellularLocation>
        <location evidence="1 11">Peroxisome matrix</location>
    </subcellularLocation>
</comment>
<dbReference type="AlphaFoldDB" id="A0A9N8YIB5"/>
<dbReference type="InterPro" id="IPR014721">
    <property type="entry name" value="Ribsml_uS5_D2-typ_fold_subgr"/>
</dbReference>
<dbReference type="InterPro" id="IPR004815">
    <property type="entry name" value="Lon_bac/euk-typ"/>
</dbReference>
<keyword evidence="5 11" id="KW-0547">Nucleotide-binding</keyword>
<reference evidence="20" key="1">
    <citation type="submission" date="2021-06" db="EMBL/GenBank/DDBJ databases">
        <authorList>
            <person name="Kallberg Y."/>
            <person name="Tangrot J."/>
            <person name="Rosling A."/>
        </authorList>
    </citation>
    <scope>NUCLEOTIDE SEQUENCE</scope>
    <source>
        <strain evidence="20">AZ414A</strain>
    </source>
</reference>
<dbReference type="GO" id="GO:0005782">
    <property type="term" value="C:peroxisomal matrix"/>
    <property type="evidence" value="ECO:0007669"/>
    <property type="project" value="UniProtKB-SubCell"/>
</dbReference>
<keyword evidence="10 11" id="KW-0576">Peroxisome</keyword>
<evidence type="ECO:0000256" key="6">
    <source>
        <dbReference type="ARBA" id="ARBA00022801"/>
    </source>
</evidence>
<dbReference type="OrthoDB" id="2411602at2759"/>
<dbReference type="EC" id="3.4.21.-" evidence="11"/>
<dbReference type="GO" id="GO:0004252">
    <property type="term" value="F:serine-type endopeptidase activity"/>
    <property type="evidence" value="ECO:0007669"/>
    <property type="project" value="UniProtKB-UniRule"/>
</dbReference>
<dbReference type="PRINTS" id="PR00830">
    <property type="entry name" value="ENDOLAPTASE"/>
</dbReference>
<evidence type="ECO:0000256" key="7">
    <source>
        <dbReference type="ARBA" id="ARBA00022825"/>
    </source>
</evidence>
<feature type="active site" evidence="11 13">
    <location>
        <position position="781"/>
    </location>
</feature>
<dbReference type="GO" id="GO:0004176">
    <property type="term" value="F:ATP-dependent peptidase activity"/>
    <property type="evidence" value="ECO:0007669"/>
    <property type="project" value="UniProtKB-UniRule"/>
</dbReference>
<sequence length="850" mass="94056">MTNINLPNVLPIVPIRNRVLLPGLPIRLQIGRKDTVLLMQKIYKAADNKESKNLIGCVPVKPTTSKSNPDENIPSPDSLGSLESVSPKKAIEQTFDQSNRSSDLHNYGCAARIIRLERTVRGGFTAVVEGIARIRIDRYVFERPYLEAEITVFPEPAIPHDDQELQGLAVSLKATGRELLAMLQDLKLPTPVLTQLQKFIDGASAGALADLLIITVESSYEEKLKILDAHDLKTRITTSIDLLTRQIHILKISQKIHSNVEGKLNKKQREFYLKQQLNAIKEELGEQYDSPTDDDDVTDLTKRLQEAGLTPEADRAAQRELKRLKRMHPTQAEYQVVRTYLETLSEIPWSKSTTDILDIDKARHQLETDHYGLTTVKKRVLEYLAVLKLKDDMKGPILCLLGPPGVGKTSLGKSIANSLGRKFHRISLGGVRDEAEIRGHRRTYIGAMPGLISQGLRRVGVNNPVFLLDEIDKVGHLSNHGDPSAALLEVLDPEQNNTFNDHYINVPLDLSKVLFIATANQIDTIPPPLLDRMELITIPGYTFDEKIHIAQRHLLPKQIAAHGLSPNDLKISNHVLLKITTGYTREAGVRNFEREIASVCRAKAVEYADAKDKGRIHIYHSEVTADDVESILGVEKFDNEVAECASKPGVVTGLAWTASGSGDILFIEATQMPGKGILQLTGKLGNVIKESAQIALSWVRAHSFQLGITNSSTESTFFFQKDVHVHFPAGAVGKDGPSAGIALTTALVSLFTHKIVPPTTAMTGEMTLRGIVLPVGGIKEKVIAAHRARIRKVILPSRNRKDVEGDVPANVKEEIIFIYANNIYDVLQAAFEGEKIWVETPPIVEVESHL</sequence>
<feature type="active site" evidence="11 13">
    <location>
        <position position="738"/>
    </location>
</feature>
<evidence type="ECO:0000256" key="1">
    <source>
        <dbReference type="ARBA" id="ARBA00004253"/>
    </source>
</evidence>
<dbReference type="Gene3D" id="1.20.5.5270">
    <property type="match status" value="1"/>
</dbReference>
<evidence type="ECO:0000256" key="9">
    <source>
        <dbReference type="ARBA" id="ARBA00023016"/>
    </source>
</evidence>
<dbReference type="Pfam" id="PF02190">
    <property type="entry name" value="LON_substr_bdg"/>
    <property type="match status" value="1"/>
</dbReference>
<dbReference type="Gene3D" id="3.30.230.10">
    <property type="match status" value="1"/>
</dbReference>
<evidence type="ECO:0000256" key="12">
    <source>
        <dbReference type="PIRNR" id="PIRNR001174"/>
    </source>
</evidence>
<dbReference type="Proteomes" id="UP000789706">
    <property type="component" value="Unassembled WGS sequence"/>
</dbReference>
<evidence type="ECO:0000256" key="13">
    <source>
        <dbReference type="PIRSR" id="PIRSR001174-1"/>
    </source>
</evidence>
<dbReference type="EMBL" id="CAJVPK010000018">
    <property type="protein sequence ID" value="CAG8433684.1"/>
    <property type="molecule type" value="Genomic_DNA"/>
</dbReference>
<keyword evidence="4 11" id="KW-0645">Protease</keyword>
<dbReference type="GO" id="GO:0016887">
    <property type="term" value="F:ATP hydrolysis activity"/>
    <property type="evidence" value="ECO:0007669"/>
    <property type="project" value="UniProtKB-UniRule"/>
</dbReference>
<dbReference type="Gene3D" id="1.10.8.60">
    <property type="match status" value="1"/>
</dbReference>
<dbReference type="InterPro" id="IPR015947">
    <property type="entry name" value="PUA-like_sf"/>
</dbReference>
<dbReference type="FunFam" id="3.30.230.10:FF:000019">
    <property type="entry name" value="Lon protease homolog 2, peroxisomal"/>
    <property type="match status" value="1"/>
</dbReference>
<evidence type="ECO:0000256" key="16">
    <source>
        <dbReference type="RuleBase" id="RU000591"/>
    </source>
</evidence>
<dbReference type="SUPFAM" id="SSF52540">
    <property type="entry name" value="P-loop containing nucleoside triphosphate hydrolases"/>
    <property type="match status" value="1"/>
</dbReference>
<dbReference type="PROSITE" id="PS01046">
    <property type="entry name" value="LON_SER"/>
    <property type="match status" value="1"/>
</dbReference>
<dbReference type="InterPro" id="IPR008268">
    <property type="entry name" value="Peptidase_S16_AS"/>
</dbReference>
<dbReference type="InterPro" id="IPR027543">
    <property type="entry name" value="Lon_bac"/>
</dbReference>
<dbReference type="SMART" id="SM00382">
    <property type="entry name" value="AAA"/>
    <property type="match status" value="1"/>
</dbReference>
<dbReference type="GO" id="GO:0016558">
    <property type="term" value="P:protein import into peroxisome matrix"/>
    <property type="evidence" value="ECO:0007669"/>
    <property type="project" value="UniProtKB-UniRule"/>
</dbReference>
<keyword evidence="9" id="KW-0346">Stress response</keyword>
<dbReference type="GO" id="GO:0016485">
    <property type="term" value="P:protein processing"/>
    <property type="evidence" value="ECO:0007669"/>
    <property type="project" value="UniProtKB-UniRule"/>
</dbReference>
<name>A0A9N8YIB5_9GLOM</name>
<dbReference type="InterPro" id="IPR020568">
    <property type="entry name" value="Ribosomal_Su5_D2-typ_SF"/>
</dbReference>
<dbReference type="FunFam" id="3.40.50.300:FF:000382">
    <property type="entry name" value="Lon protease homolog 2, peroxisomal"/>
    <property type="match status" value="1"/>
</dbReference>
<dbReference type="GO" id="GO:0006515">
    <property type="term" value="P:protein quality control for misfolded or incompletely synthesized proteins"/>
    <property type="evidence" value="ECO:0007669"/>
    <property type="project" value="UniProtKB-UniRule"/>
</dbReference>
<comment type="function">
    <text evidence="11">ATP-dependent serine protease that mediates the selective degradation of misfolded and unassembled polypeptides in the peroxisomal matrix. Necessary for type 2 peroxisome targeting signal (PTS2)-containing protein processing and facilitates peroxisome matrix protein import.</text>
</comment>
<dbReference type="InterPro" id="IPR003111">
    <property type="entry name" value="Lon_prtase_N"/>
</dbReference>
<evidence type="ECO:0000256" key="17">
    <source>
        <dbReference type="SAM" id="MobiDB-lite"/>
    </source>
</evidence>
<dbReference type="CDD" id="cd19500">
    <property type="entry name" value="RecA-like_Lon"/>
    <property type="match status" value="1"/>
</dbReference>
<comment type="similarity">
    <text evidence="11 12 15 16">Belongs to the peptidase S16 family.</text>
</comment>
<organism evidence="20 21">
    <name type="scientific">Diversispora eburnea</name>
    <dbReference type="NCBI Taxonomy" id="1213867"/>
    <lineage>
        <taxon>Eukaryota</taxon>
        <taxon>Fungi</taxon>
        <taxon>Fungi incertae sedis</taxon>
        <taxon>Mucoromycota</taxon>
        <taxon>Glomeromycotina</taxon>
        <taxon>Glomeromycetes</taxon>
        <taxon>Diversisporales</taxon>
        <taxon>Diversisporaceae</taxon>
        <taxon>Diversispora</taxon>
    </lineage>
</organism>
<dbReference type="InterPro" id="IPR003959">
    <property type="entry name" value="ATPase_AAA_core"/>
</dbReference>
<feature type="binding site" evidence="11 14">
    <location>
        <begin position="402"/>
        <end position="409"/>
    </location>
    <ligand>
        <name>ATP</name>
        <dbReference type="ChEBI" id="CHEBI:30616"/>
    </ligand>
</feature>